<dbReference type="EMBL" id="SRRU01000005">
    <property type="protein sequence ID" value="TGN83001.1"/>
    <property type="molecule type" value="Genomic_DNA"/>
</dbReference>
<dbReference type="Gene3D" id="1.25.40.10">
    <property type="entry name" value="Tetratricopeptide repeat domain"/>
    <property type="match status" value="1"/>
</dbReference>
<reference evidence="2 3" key="1">
    <citation type="submission" date="2019-04" db="EMBL/GenBank/DDBJ databases">
        <title>Streptomyces sp. nov. Bv016 isolated from bark of Buahinia variegata.</title>
        <authorList>
            <person name="Kanchanasin P."/>
            <person name="Tanasupawat S."/>
            <person name="Yuki M."/>
            <person name="Kudo T."/>
        </authorList>
    </citation>
    <scope>NUCLEOTIDE SEQUENCE [LARGE SCALE GENOMIC DNA]</scope>
    <source>
        <strain evidence="2 3">JCM 4765</strain>
    </source>
</reference>
<protein>
    <submittedName>
        <fullName evidence="2">Tetratricopeptide repeat protein</fullName>
    </submittedName>
</protein>
<dbReference type="SUPFAM" id="SSF48452">
    <property type="entry name" value="TPR-like"/>
    <property type="match status" value="1"/>
</dbReference>
<keyword evidence="3" id="KW-1185">Reference proteome</keyword>
<name>A0A4Z1DLB4_STRGP</name>
<accession>A0A4Z1DLB4</accession>
<comment type="caution">
    <text evidence="2">The sequence shown here is derived from an EMBL/GenBank/DDBJ whole genome shotgun (WGS) entry which is preliminary data.</text>
</comment>
<evidence type="ECO:0000313" key="3">
    <source>
        <dbReference type="Proteomes" id="UP000298513"/>
    </source>
</evidence>
<feature type="domain" description="Tetratrico peptide repeat group 5" evidence="1">
    <location>
        <begin position="44"/>
        <end position="162"/>
    </location>
</feature>
<dbReference type="RefSeq" id="WP_135791833.1">
    <property type="nucleotide sequence ID" value="NZ_BNBQ01000007.1"/>
</dbReference>
<proteinExistence type="predicted"/>
<evidence type="ECO:0000259" key="1">
    <source>
        <dbReference type="Pfam" id="PF12688"/>
    </source>
</evidence>
<dbReference type="InterPro" id="IPR011990">
    <property type="entry name" value="TPR-like_helical_dom_sf"/>
</dbReference>
<organism evidence="2 3">
    <name type="scientific">Streptomyces griseoluteus</name>
    <dbReference type="NCBI Taxonomy" id="29306"/>
    <lineage>
        <taxon>Bacteria</taxon>
        <taxon>Bacillati</taxon>
        <taxon>Actinomycetota</taxon>
        <taxon>Actinomycetes</taxon>
        <taxon>Kitasatosporales</taxon>
        <taxon>Streptomycetaceae</taxon>
        <taxon>Streptomyces</taxon>
    </lineage>
</organism>
<dbReference type="InterPro" id="IPR041656">
    <property type="entry name" value="TPR_5"/>
</dbReference>
<gene>
    <name evidence="2" type="ORF">E5082_15485</name>
</gene>
<dbReference type="Proteomes" id="UP000298513">
    <property type="component" value="Unassembled WGS sequence"/>
</dbReference>
<dbReference type="Pfam" id="PF12688">
    <property type="entry name" value="TPR_5"/>
    <property type="match status" value="1"/>
</dbReference>
<sequence>MTPNTTPEWEQRCAALWDAFEQTEAAQFRSRMAALTGELPTGHPVAAFELASAYDATDLGEDAVPLYRRALDTGLPEDRRRQAVIQLASTLRTLGRPEAAADLLLAERAHASDHLDDALTAFLALTLIDLGREREAAALALGALAPHLPAYRISVARYADALTDPA</sequence>
<dbReference type="GeneID" id="91532335"/>
<evidence type="ECO:0000313" key="2">
    <source>
        <dbReference type="EMBL" id="TGN83001.1"/>
    </source>
</evidence>
<dbReference type="AlphaFoldDB" id="A0A4Z1DLB4"/>